<name>A0ABY8UUF4_9BACI</name>
<dbReference type="RefSeq" id="WP_231417214.1">
    <property type="nucleotide sequence ID" value="NZ_CP126446.1"/>
</dbReference>
<accession>A0ABY8UUF4</accession>
<evidence type="ECO:0000256" key="3">
    <source>
        <dbReference type="ARBA" id="ARBA00004752"/>
    </source>
</evidence>
<feature type="domain" description="Penicillin-binding protein dimerisation" evidence="17">
    <location>
        <begin position="59"/>
        <end position="300"/>
    </location>
</feature>
<evidence type="ECO:0000256" key="12">
    <source>
        <dbReference type="ARBA" id="ARBA00023316"/>
    </source>
</evidence>
<dbReference type="InterPro" id="IPR050515">
    <property type="entry name" value="Beta-lactam/transpept"/>
</dbReference>
<evidence type="ECO:0000256" key="1">
    <source>
        <dbReference type="ARBA" id="ARBA00004167"/>
    </source>
</evidence>
<dbReference type="InterPro" id="IPR036138">
    <property type="entry name" value="PBP_dimer_sf"/>
</dbReference>
<comment type="pathway">
    <text evidence="3">Cell wall biogenesis; peptidoglycan biosynthesis.</text>
</comment>
<reference evidence="18 19" key="1">
    <citation type="submission" date="2023-05" db="EMBL/GenBank/DDBJ databases">
        <title>Comparative genomics reveals the evidence of polycyclic aromatic hydrocarbons degradation in moderately halophilic genus Pontibacillus.</title>
        <authorList>
            <person name="Yang H."/>
            <person name="Qian Z."/>
        </authorList>
    </citation>
    <scope>NUCLEOTIDE SEQUENCE [LARGE SCALE GENOMIC DNA]</scope>
    <source>
        <strain evidence="19">HN14</strain>
    </source>
</reference>
<evidence type="ECO:0000256" key="6">
    <source>
        <dbReference type="ARBA" id="ARBA00022475"/>
    </source>
</evidence>
<comment type="similarity">
    <text evidence="4">Belongs to the transpeptidase family.</text>
</comment>
<evidence type="ECO:0000256" key="7">
    <source>
        <dbReference type="ARBA" id="ARBA00022692"/>
    </source>
</evidence>
<comment type="subcellular location">
    <subcellularLocation>
        <location evidence="2">Cell membrane</location>
    </subcellularLocation>
    <subcellularLocation>
        <location evidence="1">Membrane</location>
        <topology evidence="1">Single-pass membrane protein</topology>
    </subcellularLocation>
</comment>
<feature type="transmembrane region" description="Helical" evidence="15">
    <location>
        <begin position="12"/>
        <end position="32"/>
    </location>
</feature>
<comment type="catalytic activity">
    <reaction evidence="13">
        <text>Preferential cleavage: (Ac)2-L-Lys-D-Ala-|-D-Ala. Also transpeptidation of peptidyl-alanyl moieties that are N-acyl substituents of D-alanine.</text>
        <dbReference type="EC" id="3.4.16.4"/>
    </reaction>
</comment>
<protein>
    <recommendedName>
        <fullName evidence="5">serine-type D-Ala-D-Ala carboxypeptidase</fullName>
        <ecNumber evidence="5">3.4.16.4</ecNumber>
    </recommendedName>
</protein>
<dbReference type="InterPro" id="IPR005311">
    <property type="entry name" value="PBP_dimer"/>
</dbReference>
<proteinExistence type="inferred from homology"/>
<dbReference type="SUPFAM" id="SSF56519">
    <property type="entry name" value="Penicillin binding protein dimerisation domain"/>
    <property type="match status" value="1"/>
</dbReference>
<dbReference type="InterPro" id="IPR001460">
    <property type="entry name" value="PCN-bd_Tpept"/>
</dbReference>
<dbReference type="Gene3D" id="3.90.1310.10">
    <property type="entry name" value="Penicillin-binding protein 2a (Domain 2)"/>
    <property type="match status" value="1"/>
</dbReference>
<keyword evidence="10 15" id="KW-1133">Transmembrane helix</keyword>
<evidence type="ECO:0000256" key="14">
    <source>
        <dbReference type="SAM" id="MobiDB-lite"/>
    </source>
</evidence>
<feature type="region of interest" description="Disordered" evidence="14">
    <location>
        <begin position="705"/>
        <end position="724"/>
    </location>
</feature>
<dbReference type="PANTHER" id="PTHR30627:SF2">
    <property type="entry name" value="PEPTIDOGLYCAN D,D-TRANSPEPTIDASE MRDA"/>
    <property type="match status" value="1"/>
</dbReference>
<dbReference type="Gene3D" id="1.10.10.1230">
    <property type="entry name" value="Penicillin-binding protein, N-terminal non-catalytic domain, head sub-domain"/>
    <property type="match status" value="1"/>
</dbReference>
<evidence type="ECO:0000256" key="8">
    <source>
        <dbReference type="ARBA" id="ARBA00022960"/>
    </source>
</evidence>
<keyword evidence="11 15" id="KW-0472">Membrane</keyword>
<keyword evidence="9" id="KW-0573">Peptidoglycan synthesis</keyword>
<dbReference type="EMBL" id="CP126446">
    <property type="protein sequence ID" value="WIF96953.1"/>
    <property type="molecule type" value="Genomic_DNA"/>
</dbReference>
<dbReference type="Pfam" id="PF03717">
    <property type="entry name" value="PBP_dimer"/>
    <property type="match status" value="1"/>
</dbReference>
<evidence type="ECO:0000313" key="18">
    <source>
        <dbReference type="EMBL" id="WIF96953.1"/>
    </source>
</evidence>
<evidence type="ECO:0000256" key="15">
    <source>
        <dbReference type="SAM" id="Phobius"/>
    </source>
</evidence>
<keyword evidence="8" id="KW-0133">Cell shape</keyword>
<feature type="compositionally biased region" description="Acidic residues" evidence="14">
    <location>
        <begin position="715"/>
        <end position="724"/>
    </location>
</feature>
<dbReference type="SUPFAM" id="SSF56601">
    <property type="entry name" value="beta-lactamase/transpeptidase-like"/>
    <property type="match status" value="1"/>
</dbReference>
<sequence length="724" mass="81508">MGKKNKKKKSHLPFRLNVLFFIIFLMFSGVVLKLGMVQILHGAEAQEEINRTTNDITKTPVPRGKMYDRFGNIIVDNSPLYAITYTPPKSTNQAKHLEIARKLAPMIEKNTKKVTLRDKKDYWILVNNENNEAIKERLTVEEQTYTKEEEETDAKTPYEILLDRIDPEKDLQFSDEELEIIAIKRELDSAYSLSPHIIKNEGVTLKEYATVAENLDELPGINVSTDWERDYPFGGTFRNYLGSVSMAGVPKDEKDYFMSRGYSLNDRVGTSGLEERYEMVLKGQKEQIEHTVNSDQEVINSEVIQQGTRGNDLVLTVDMELQKRLDEIVQKHLKEAITRYPGKNSNMSEAMVVMLEPDTGEILAVSGQKYNRGENGEKPYFQDFSLGAITQQYAPGSTVKGATVLAGYDSGVINYGTLINDNIAIELKSTKAKDSYKDLGTINEIQALEKSSNVYMFHIAMRIAGNPTYVRNAPMKFNDGSFQVMRDYYSQFGLGVKTGIDMPADTESAGLQGEDFQAGNIMDLAIGQYDTYTTMQLAQYVSTIANDGYRIQPRLVKEVHEPDVQNKELGPVIESYSPNVLNKISMSQTDIDRVQRGFERVYQSNGTAYYNFGKEVDYSVAGKTGTAQARVYDISRDEYGNAIDVTGFTPVENLTLVGYSPADDPEVAFAVVVPNTGVMNGQYPINTHIGRDAMNAYYDLKENRAEAMKEKKSEDEMEDEATEE</sequence>
<evidence type="ECO:0000256" key="9">
    <source>
        <dbReference type="ARBA" id="ARBA00022984"/>
    </source>
</evidence>
<keyword evidence="6" id="KW-1003">Cell membrane</keyword>
<organism evidence="18 19">
    <name type="scientific">Pontibacillus chungwhensis</name>
    <dbReference type="NCBI Taxonomy" id="265426"/>
    <lineage>
        <taxon>Bacteria</taxon>
        <taxon>Bacillati</taxon>
        <taxon>Bacillota</taxon>
        <taxon>Bacilli</taxon>
        <taxon>Bacillales</taxon>
        <taxon>Bacillaceae</taxon>
        <taxon>Pontibacillus</taxon>
    </lineage>
</organism>
<evidence type="ECO:0000256" key="2">
    <source>
        <dbReference type="ARBA" id="ARBA00004236"/>
    </source>
</evidence>
<dbReference type="PANTHER" id="PTHR30627">
    <property type="entry name" value="PEPTIDOGLYCAN D,D-TRANSPEPTIDASE"/>
    <property type="match status" value="1"/>
</dbReference>
<evidence type="ECO:0000256" key="11">
    <source>
        <dbReference type="ARBA" id="ARBA00023136"/>
    </source>
</evidence>
<evidence type="ECO:0000256" key="5">
    <source>
        <dbReference type="ARBA" id="ARBA00012448"/>
    </source>
</evidence>
<evidence type="ECO:0000313" key="19">
    <source>
        <dbReference type="Proteomes" id="UP001236652"/>
    </source>
</evidence>
<feature type="compositionally biased region" description="Basic and acidic residues" evidence="14">
    <location>
        <begin position="705"/>
        <end position="714"/>
    </location>
</feature>
<evidence type="ECO:0000256" key="10">
    <source>
        <dbReference type="ARBA" id="ARBA00022989"/>
    </source>
</evidence>
<dbReference type="InterPro" id="IPR012338">
    <property type="entry name" value="Beta-lactam/transpept-like"/>
</dbReference>
<keyword evidence="12" id="KW-0961">Cell wall biogenesis/degradation</keyword>
<keyword evidence="19" id="KW-1185">Reference proteome</keyword>
<keyword evidence="7 15" id="KW-0812">Transmembrane</keyword>
<dbReference type="EC" id="3.4.16.4" evidence="5"/>
<evidence type="ECO:0000256" key="13">
    <source>
        <dbReference type="ARBA" id="ARBA00034000"/>
    </source>
</evidence>
<gene>
    <name evidence="18" type="ORF">QNI29_14515</name>
</gene>
<evidence type="ECO:0000259" key="17">
    <source>
        <dbReference type="Pfam" id="PF03717"/>
    </source>
</evidence>
<evidence type="ECO:0000256" key="4">
    <source>
        <dbReference type="ARBA" id="ARBA00007171"/>
    </source>
</evidence>
<evidence type="ECO:0000259" key="16">
    <source>
        <dbReference type="Pfam" id="PF00905"/>
    </source>
</evidence>
<dbReference type="Gene3D" id="3.40.710.10">
    <property type="entry name" value="DD-peptidase/beta-lactamase superfamily"/>
    <property type="match status" value="1"/>
</dbReference>
<dbReference type="Pfam" id="PF00905">
    <property type="entry name" value="Transpeptidase"/>
    <property type="match status" value="1"/>
</dbReference>
<dbReference type="Proteomes" id="UP001236652">
    <property type="component" value="Chromosome"/>
</dbReference>
<feature type="domain" description="Penicillin-binding protein transpeptidase" evidence="16">
    <location>
        <begin position="351"/>
        <end position="694"/>
    </location>
</feature>